<comment type="caution">
    <text evidence="1">The sequence shown here is derived from an EMBL/GenBank/DDBJ whole genome shotgun (WGS) entry which is preliminary data.</text>
</comment>
<reference evidence="1 2" key="1">
    <citation type="submission" date="2023-08" db="EMBL/GenBank/DDBJ databases">
        <title>Phytohabitans sansha sp. nov., isolated from marine sediment.</title>
        <authorList>
            <person name="Zhao Y."/>
            <person name="Yi K."/>
        </authorList>
    </citation>
    <scope>NUCLEOTIDE SEQUENCE [LARGE SCALE GENOMIC DNA]</scope>
    <source>
        <strain evidence="1 2">ZYX-F-186</strain>
    </source>
</reference>
<protein>
    <recommendedName>
        <fullName evidence="3">N-acetyltransferase domain-containing protein</fullName>
    </recommendedName>
</protein>
<sequence>MARAESPAARGLYRGLGWTPGDEYRDSDGVPWARYTRDLRRLSAAGLPAGGTALRECRHGRH</sequence>
<dbReference type="Proteomes" id="UP001230908">
    <property type="component" value="Unassembled WGS sequence"/>
</dbReference>
<dbReference type="EMBL" id="JAVHUY010000004">
    <property type="protein sequence ID" value="MDQ7903996.1"/>
    <property type="molecule type" value="Genomic_DNA"/>
</dbReference>
<organism evidence="1 2">
    <name type="scientific">Phytohabitans maris</name>
    <dbReference type="NCBI Taxonomy" id="3071409"/>
    <lineage>
        <taxon>Bacteria</taxon>
        <taxon>Bacillati</taxon>
        <taxon>Actinomycetota</taxon>
        <taxon>Actinomycetes</taxon>
        <taxon>Micromonosporales</taxon>
        <taxon>Micromonosporaceae</taxon>
    </lineage>
</organism>
<evidence type="ECO:0000313" key="2">
    <source>
        <dbReference type="Proteomes" id="UP001230908"/>
    </source>
</evidence>
<evidence type="ECO:0000313" key="1">
    <source>
        <dbReference type="EMBL" id="MDQ7903996.1"/>
    </source>
</evidence>
<accession>A0ABU0ZCB7</accession>
<gene>
    <name evidence="1" type="ORF">RB614_05605</name>
</gene>
<name>A0ABU0ZCB7_9ACTN</name>
<proteinExistence type="predicted"/>
<evidence type="ECO:0008006" key="3">
    <source>
        <dbReference type="Google" id="ProtNLM"/>
    </source>
</evidence>
<dbReference type="RefSeq" id="WP_308711271.1">
    <property type="nucleotide sequence ID" value="NZ_JAVHUY010000004.1"/>
</dbReference>
<keyword evidence="2" id="KW-1185">Reference proteome</keyword>